<dbReference type="GO" id="GO:0003713">
    <property type="term" value="F:transcription coactivator activity"/>
    <property type="evidence" value="ECO:0007669"/>
    <property type="project" value="TreeGrafter"/>
</dbReference>
<evidence type="ECO:0000256" key="2">
    <source>
        <dbReference type="ARBA" id="ARBA00023054"/>
    </source>
</evidence>
<sequence>MVAESPAVAAAEAAAAAERAAEEAAWAEGGKKGNKKKESDAEKKEAKASRKAEADEQLRQEEADMSTPRSGKKKDKGGGKTKLTQAEIAAKAMAAIKAKEKEEKQRKIDIAKSGGDDYIGVLMANDNKTEGINASGMDEALAALSVGEGSGSGGKVNLKAAYLAFEERELVRLKEEKPGLKLSQYKELAHKNWQKSSENPSNQGPP</sequence>
<comment type="similarity">
    <text evidence="1">Belongs to the CCDC124 family.</text>
</comment>
<evidence type="ECO:0000313" key="5">
    <source>
        <dbReference type="EMBL" id="CAE0113252.1"/>
    </source>
</evidence>
<dbReference type="InterPro" id="IPR010422">
    <property type="entry name" value="Ccdc124/Oxs1"/>
</dbReference>
<protein>
    <recommendedName>
        <fullName evidence="4">Coiled-coil domain-containing protein</fullName>
    </recommendedName>
</protein>
<accession>A0A7S3EYD0</accession>
<evidence type="ECO:0000256" key="1">
    <source>
        <dbReference type="ARBA" id="ARBA00008296"/>
    </source>
</evidence>
<evidence type="ECO:0000259" key="4">
    <source>
        <dbReference type="Pfam" id="PF06244"/>
    </source>
</evidence>
<feature type="region of interest" description="Disordered" evidence="3">
    <location>
        <begin position="1"/>
        <end position="84"/>
    </location>
</feature>
<dbReference type="EMBL" id="HBHX01024969">
    <property type="protein sequence ID" value="CAE0113252.1"/>
    <property type="molecule type" value="Transcribed_RNA"/>
</dbReference>
<feature type="compositionally biased region" description="Basic and acidic residues" evidence="3">
    <location>
        <begin position="36"/>
        <end position="62"/>
    </location>
</feature>
<dbReference type="InterPro" id="IPR054414">
    <property type="entry name" value="Ccdc124/Oxs1_C"/>
</dbReference>
<reference evidence="5" key="1">
    <citation type="submission" date="2021-01" db="EMBL/GenBank/DDBJ databases">
        <authorList>
            <person name="Corre E."/>
            <person name="Pelletier E."/>
            <person name="Niang G."/>
            <person name="Scheremetjew M."/>
            <person name="Finn R."/>
            <person name="Kale V."/>
            <person name="Holt S."/>
            <person name="Cochrane G."/>
            <person name="Meng A."/>
            <person name="Brown T."/>
            <person name="Cohen L."/>
        </authorList>
    </citation>
    <scope>NUCLEOTIDE SEQUENCE</scope>
    <source>
        <strain evidence="5">CCMP281</strain>
    </source>
</reference>
<keyword evidence="2" id="KW-0175">Coiled coil</keyword>
<dbReference type="PANTHER" id="PTHR21680">
    <property type="entry name" value="COILED-COIL DOMAIN-CONTAINING PROTEIN 124"/>
    <property type="match status" value="1"/>
</dbReference>
<feature type="domain" description="Coiled-coil" evidence="4">
    <location>
        <begin position="127"/>
        <end position="203"/>
    </location>
</feature>
<name>A0A7S3EYD0_9EUKA</name>
<dbReference type="Pfam" id="PF06244">
    <property type="entry name" value="Ccdc124"/>
    <property type="match status" value="1"/>
</dbReference>
<dbReference type="AlphaFoldDB" id="A0A7S3EYD0"/>
<dbReference type="PANTHER" id="PTHR21680:SF0">
    <property type="entry name" value="COILED-COIL DOMAIN-CONTAINING PROTEIN 124"/>
    <property type="match status" value="1"/>
</dbReference>
<feature type="compositionally biased region" description="Low complexity" evidence="3">
    <location>
        <begin position="1"/>
        <end position="28"/>
    </location>
</feature>
<gene>
    <name evidence="5" type="ORF">HERI1096_LOCUS13912</name>
</gene>
<proteinExistence type="inferred from homology"/>
<evidence type="ECO:0000256" key="3">
    <source>
        <dbReference type="SAM" id="MobiDB-lite"/>
    </source>
</evidence>
<dbReference type="GO" id="GO:0006366">
    <property type="term" value="P:transcription by RNA polymerase II"/>
    <property type="evidence" value="ECO:0007669"/>
    <property type="project" value="TreeGrafter"/>
</dbReference>
<dbReference type="GO" id="GO:0005634">
    <property type="term" value="C:nucleus"/>
    <property type="evidence" value="ECO:0007669"/>
    <property type="project" value="TreeGrafter"/>
</dbReference>
<organism evidence="5">
    <name type="scientific">Haptolina ericina</name>
    <dbReference type="NCBI Taxonomy" id="156174"/>
    <lineage>
        <taxon>Eukaryota</taxon>
        <taxon>Haptista</taxon>
        <taxon>Haptophyta</taxon>
        <taxon>Prymnesiophyceae</taxon>
        <taxon>Prymnesiales</taxon>
        <taxon>Prymnesiaceae</taxon>
        <taxon>Haptolina</taxon>
    </lineage>
</organism>